<sequence>MICHILIPSIQDCHVVILLFRKSQECYANAGGFLDDDDEEEERRERISQARQRTLIVGLEAAASAAGLVAPDDCSMCKKPLLDSFLWDKFNYPVCDKCRDEKNAHKLIPRTEAKAKYMLKDCDLDLRKPVLRYISKKNPHNPRYGDMKLYLKAQLEERCLEIYESWGKFDEMKESRAAQKEERAEKSFERKIRQMRRQLRGPKEPKITKGQSHEHSYGEEVYDEEKSEYISTCTVCGYHLSYEKF</sequence>
<keyword evidence="8" id="KW-0234">DNA repair</keyword>
<evidence type="ECO:0000256" key="2">
    <source>
        <dbReference type="ARBA" id="ARBA00005548"/>
    </source>
</evidence>
<keyword evidence="13" id="KW-1185">Reference proteome</keyword>
<dbReference type="NCBIfam" id="TIGR00598">
    <property type="entry name" value="rad14"/>
    <property type="match status" value="1"/>
</dbReference>
<evidence type="ECO:0000256" key="4">
    <source>
        <dbReference type="ARBA" id="ARBA00022763"/>
    </source>
</evidence>
<dbReference type="SUPFAM" id="SSF57716">
    <property type="entry name" value="Glucocorticoid receptor-like (DNA-binding domain)"/>
    <property type="match status" value="1"/>
</dbReference>
<dbReference type="GO" id="GO:0006284">
    <property type="term" value="P:base-excision repair"/>
    <property type="evidence" value="ECO:0007669"/>
    <property type="project" value="TreeGrafter"/>
</dbReference>
<dbReference type="PANTHER" id="PTHR10142:SF0">
    <property type="entry name" value="DNA REPAIR PROTEIN COMPLEMENTING XP-A CELLS"/>
    <property type="match status" value="1"/>
</dbReference>
<keyword evidence="4" id="KW-0227">DNA damage</keyword>
<reference evidence="12 13" key="2">
    <citation type="submission" date="2018-11" db="EMBL/GenBank/DDBJ databases">
        <authorList>
            <consortium name="Pathogen Informatics"/>
        </authorList>
    </citation>
    <scope>NUCLEOTIDE SEQUENCE [LARGE SCALE GENOMIC DNA]</scope>
</reference>
<dbReference type="GO" id="GO:0003684">
    <property type="term" value="F:damaged DNA binding"/>
    <property type="evidence" value="ECO:0007669"/>
    <property type="project" value="InterPro"/>
</dbReference>
<feature type="domain" description="XPA C-terminal" evidence="11">
    <location>
        <begin position="105"/>
        <end position="154"/>
    </location>
</feature>
<evidence type="ECO:0000256" key="10">
    <source>
        <dbReference type="SAM" id="MobiDB-lite"/>
    </source>
</evidence>
<evidence type="ECO:0000256" key="7">
    <source>
        <dbReference type="ARBA" id="ARBA00023125"/>
    </source>
</evidence>
<evidence type="ECO:0000256" key="9">
    <source>
        <dbReference type="ARBA" id="ARBA00023242"/>
    </source>
</evidence>
<evidence type="ECO:0000313" key="13">
    <source>
        <dbReference type="Proteomes" id="UP000050794"/>
    </source>
</evidence>
<evidence type="ECO:0000256" key="3">
    <source>
        <dbReference type="ARBA" id="ARBA00022723"/>
    </source>
</evidence>
<dbReference type="CDD" id="cd21076">
    <property type="entry name" value="DBD_XPA"/>
    <property type="match status" value="1"/>
</dbReference>
<reference evidence="14" key="1">
    <citation type="submission" date="2016-06" db="UniProtKB">
        <authorList>
            <consortium name="WormBaseParasite"/>
        </authorList>
    </citation>
    <scope>IDENTIFICATION</scope>
</reference>
<dbReference type="InterPro" id="IPR022652">
    <property type="entry name" value="Znf_XPA_CS"/>
</dbReference>
<keyword evidence="3" id="KW-0479">Metal-binding</keyword>
<dbReference type="AlphaFoldDB" id="A0A183VBB5"/>
<dbReference type="InterPro" id="IPR009061">
    <property type="entry name" value="DNA-bd_dom_put_sf"/>
</dbReference>
<dbReference type="InterPro" id="IPR000465">
    <property type="entry name" value="XPA/RAD14"/>
</dbReference>
<dbReference type="PANTHER" id="PTHR10142">
    <property type="entry name" value="DNA REPAIR PROTEIN COMPLEMENTING XP-A CELLS"/>
    <property type="match status" value="1"/>
</dbReference>
<dbReference type="EMBL" id="UYWY01025051">
    <property type="protein sequence ID" value="VDM49355.1"/>
    <property type="molecule type" value="Genomic_DNA"/>
</dbReference>
<protein>
    <submittedName>
        <fullName evidence="14">XPA_C domain-containing protein</fullName>
    </submittedName>
</protein>
<comment type="similarity">
    <text evidence="2">Belongs to the XPA family.</text>
</comment>
<evidence type="ECO:0000256" key="5">
    <source>
        <dbReference type="ARBA" id="ARBA00022771"/>
    </source>
</evidence>
<proteinExistence type="inferred from homology"/>
<dbReference type="Pfam" id="PF05181">
    <property type="entry name" value="XPA_C"/>
    <property type="match status" value="1"/>
</dbReference>
<keyword evidence="9" id="KW-0539">Nucleus</keyword>
<organism evidence="13 14">
    <name type="scientific">Toxocara canis</name>
    <name type="common">Canine roundworm</name>
    <dbReference type="NCBI Taxonomy" id="6265"/>
    <lineage>
        <taxon>Eukaryota</taxon>
        <taxon>Metazoa</taxon>
        <taxon>Ecdysozoa</taxon>
        <taxon>Nematoda</taxon>
        <taxon>Chromadorea</taxon>
        <taxon>Rhabditida</taxon>
        <taxon>Spirurina</taxon>
        <taxon>Ascaridomorpha</taxon>
        <taxon>Ascaridoidea</taxon>
        <taxon>Toxocaridae</taxon>
        <taxon>Toxocara</taxon>
    </lineage>
</organism>
<dbReference type="GO" id="GO:0000110">
    <property type="term" value="C:nucleotide-excision repair factor 1 complex"/>
    <property type="evidence" value="ECO:0007669"/>
    <property type="project" value="TreeGrafter"/>
</dbReference>
<evidence type="ECO:0000256" key="8">
    <source>
        <dbReference type="ARBA" id="ARBA00023204"/>
    </source>
</evidence>
<dbReference type="GO" id="GO:0070914">
    <property type="term" value="P:UV-damage excision repair"/>
    <property type="evidence" value="ECO:0007669"/>
    <property type="project" value="TreeGrafter"/>
</dbReference>
<evidence type="ECO:0000313" key="14">
    <source>
        <dbReference type="WBParaSite" id="TCNE_0001803901-mRNA-1"/>
    </source>
</evidence>
<dbReference type="GO" id="GO:1901255">
    <property type="term" value="P:nucleotide-excision repair involved in interstrand cross-link repair"/>
    <property type="evidence" value="ECO:0007669"/>
    <property type="project" value="TreeGrafter"/>
</dbReference>
<dbReference type="WBParaSite" id="TCNE_0001803901-mRNA-1">
    <property type="protein sequence ID" value="TCNE_0001803901-mRNA-1"/>
    <property type="gene ID" value="TCNE_0001803901"/>
</dbReference>
<keyword evidence="7" id="KW-0238">DNA-binding</keyword>
<dbReference type="InterPro" id="IPR022656">
    <property type="entry name" value="XPA_C"/>
</dbReference>
<dbReference type="InterPro" id="IPR037129">
    <property type="entry name" value="XPA_sf"/>
</dbReference>
<dbReference type="Proteomes" id="UP000050794">
    <property type="component" value="Unassembled WGS sequence"/>
</dbReference>
<dbReference type="Pfam" id="PF01286">
    <property type="entry name" value="XPA_N"/>
    <property type="match status" value="1"/>
</dbReference>
<dbReference type="Gene3D" id="3.90.530.10">
    <property type="entry name" value="XPA C-terminal domain"/>
    <property type="match status" value="1"/>
</dbReference>
<evidence type="ECO:0000256" key="6">
    <source>
        <dbReference type="ARBA" id="ARBA00022833"/>
    </source>
</evidence>
<dbReference type="GO" id="GO:0000715">
    <property type="term" value="P:nucleotide-excision repair, DNA damage recognition"/>
    <property type="evidence" value="ECO:0007669"/>
    <property type="project" value="TreeGrafter"/>
</dbReference>
<evidence type="ECO:0000313" key="12">
    <source>
        <dbReference type="EMBL" id="VDM49355.1"/>
    </source>
</evidence>
<feature type="compositionally biased region" description="Basic and acidic residues" evidence="10">
    <location>
        <begin position="201"/>
        <end position="218"/>
    </location>
</feature>
<name>A0A183VBB5_TOXCA</name>
<keyword evidence="6" id="KW-0862">Zinc</keyword>
<accession>A0A183VBB5</accession>
<evidence type="ECO:0000259" key="11">
    <source>
        <dbReference type="Pfam" id="PF05181"/>
    </source>
</evidence>
<keyword evidence="5" id="KW-0863">Zinc-finger</keyword>
<dbReference type="SUPFAM" id="SSF46955">
    <property type="entry name" value="Putative DNA-binding domain"/>
    <property type="match status" value="1"/>
</dbReference>
<gene>
    <name evidence="12" type="ORF">TCNE_LOCUS18034</name>
</gene>
<dbReference type="GO" id="GO:0008270">
    <property type="term" value="F:zinc ion binding"/>
    <property type="evidence" value="ECO:0007669"/>
    <property type="project" value="UniProtKB-KW"/>
</dbReference>
<comment type="subcellular location">
    <subcellularLocation>
        <location evidence="1">Nucleus</location>
    </subcellularLocation>
</comment>
<evidence type="ECO:0000256" key="1">
    <source>
        <dbReference type="ARBA" id="ARBA00004123"/>
    </source>
</evidence>
<feature type="region of interest" description="Disordered" evidence="10">
    <location>
        <begin position="198"/>
        <end position="221"/>
    </location>
</feature>